<proteinExistence type="inferred from homology"/>
<reference evidence="4" key="1">
    <citation type="submission" date="2020-05" db="EMBL/GenBank/DDBJ databases">
        <title>Phylogenomic resolution of chytrid fungi.</title>
        <authorList>
            <person name="Stajich J.E."/>
            <person name="Amses K."/>
            <person name="Simmons R."/>
            <person name="Seto K."/>
            <person name="Myers J."/>
            <person name="Bonds A."/>
            <person name="Quandt C.A."/>
            <person name="Barry K."/>
            <person name="Liu P."/>
            <person name="Grigoriev I."/>
            <person name="Longcore J.E."/>
            <person name="James T.Y."/>
        </authorList>
    </citation>
    <scope>NUCLEOTIDE SEQUENCE</scope>
    <source>
        <strain evidence="4">PLAUS21</strain>
    </source>
</reference>
<dbReference type="PANTHER" id="PTHR11740:SF0">
    <property type="entry name" value="CASEIN KINASE II SUBUNIT BETA"/>
    <property type="match status" value="1"/>
</dbReference>
<dbReference type="GO" id="GO:0005737">
    <property type="term" value="C:cytoplasm"/>
    <property type="evidence" value="ECO:0007669"/>
    <property type="project" value="TreeGrafter"/>
</dbReference>
<gene>
    <name evidence="4" type="primary">CKB1</name>
    <name evidence="4" type="ORF">HK103_006014</name>
</gene>
<dbReference type="PANTHER" id="PTHR11740">
    <property type="entry name" value="CASEIN KINASE II SUBUNIT BETA"/>
    <property type="match status" value="1"/>
</dbReference>
<comment type="subunit">
    <text evidence="3">Tetramer of two alpha and two beta subunits.</text>
</comment>
<dbReference type="SMART" id="SM01085">
    <property type="entry name" value="CK_II_beta"/>
    <property type="match status" value="1"/>
</dbReference>
<accession>A0AAD5ULT7</accession>
<comment type="function">
    <text evidence="2 3">Regulatory subunit of casein kinase II/CK2. As part of the kinase complex regulates the basal catalytic activity of the alpha subunit a constitutively active serine/threonine-protein kinase that phosphorylates a large number of substrates containing acidic residues C-terminal to the phosphorylated serine or threonine.</text>
</comment>
<keyword evidence="5" id="KW-1185">Reference proteome</keyword>
<dbReference type="GO" id="GO:0005956">
    <property type="term" value="C:protein kinase CK2 complex"/>
    <property type="evidence" value="ECO:0007669"/>
    <property type="project" value="UniProtKB-UniRule"/>
</dbReference>
<dbReference type="GO" id="GO:0019887">
    <property type="term" value="F:protein kinase regulator activity"/>
    <property type="evidence" value="ECO:0007669"/>
    <property type="project" value="InterPro"/>
</dbReference>
<evidence type="ECO:0000256" key="1">
    <source>
        <dbReference type="ARBA" id="ARBA00006941"/>
    </source>
</evidence>
<dbReference type="GO" id="GO:0034456">
    <property type="term" value="C:UTP-C complex"/>
    <property type="evidence" value="ECO:0007669"/>
    <property type="project" value="TreeGrafter"/>
</dbReference>
<dbReference type="PRINTS" id="PR00472">
    <property type="entry name" value="CASNKINASEII"/>
</dbReference>
<comment type="caution">
    <text evidence="4">The sequence shown here is derived from an EMBL/GenBank/DDBJ whole genome shotgun (WGS) entry which is preliminary data.</text>
</comment>
<dbReference type="FunFam" id="2.20.25.20:FF:000001">
    <property type="entry name" value="Casein kinase II subunit beta"/>
    <property type="match status" value="1"/>
</dbReference>
<sequence length="296" mass="33069">MDTKRSAYSHLFSADSNLESRPTSQNSMDFNPNIETAEMTAATPSSYTGSSSSAVSWIAWHCSLPGNEYLVEIPECKKFVTVAWIEDEFNLTGLSSMVPLYSLAIDMILDLEDEDNSDNSTEESESGKASKLRMVESSAQTLYSLLHQRFIITKAGLHCYKERLEEVEFGVCPRIGCGGCPVLPCGMSDLPGVSGMKLYCPRCQDIYKPRNMKFHTVDGCNFGTTFCHLLYLNYPELVPSINQESFADPSQAISKYSVYTPRIFGFKVSLVSPTGPSMQWLRWKEGIIEDDKVEDD</sequence>
<evidence type="ECO:0000313" key="4">
    <source>
        <dbReference type="EMBL" id="KAJ3261406.1"/>
    </source>
</evidence>
<dbReference type="Gene3D" id="2.20.25.20">
    <property type="match status" value="1"/>
</dbReference>
<evidence type="ECO:0000256" key="2">
    <source>
        <dbReference type="ARBA" id="ARBA00045899"/>
    </source>
</evidence>
<dbReference type="GO" id="GO:0006359">
    <property type="term" value="P:regulation of transcription by RNA polymerase III"/>
    <property type="evidence" value="ECO:0007669"/>
    <property type="project" value="TreeGrafter"/>
</dbReference>
<dbReference type="SUPFAM" id="SSF57798">
    <property type="entry name" value="Casein kinase II beta subunit"/>
    <property type="match status" value="1"/>
</dbReference>
<dbReference type="EMBL" id="JADGKB010000006">
    <property type="protein sequence ID" value="KAJ3261406.1"/>
    <property type="molecule type" value="Genomic_DNA"/>
</dbReference>
<evidence type="ECO:0000313" key="5">
    <source>
        <dbReference type="Proteomes" id="UP001210925"/>
    </source>
</evidence>
<dbReference type="AlphaFoldDB" id="A0AAD5ULT7"/>
<dbReference type="InterPro" id="IPR035991">
    <property type="entry name" value="Casein_kinase_II_beta-like"/>
</dbReference>
<comment type="similarity">
    <text evidence="1 3">Belongs to the casein kinase 2 subunit beta family.</text>
</comment>
<evidence type="ECO:0000256" key="3">
    <source>
        <dbReference type="RuleBase" id="RU361268"/>
    </source>
</evidence>
<name>A0AAD5ULT7_9FUNG</name>
<dbReference type="InterPro" id="IPR000704">
    <property type="entry name" value="Casein_kinase_II_reg-sub"/>
</dbReference>
<protein>
    <recommendedName>
        <fullName evidence="3">Casein kinase II subunit beta</fullName>
        <shortName evidence="3">CK II beta</shortName>
    </recommendedName>
</protein>
<dbReference type="Pfam" id="PF01214">
    <property type="entry name" value="CK_II_beta"/>
    <property type="match status" value="1"/>
</dbReference>
<dbReference type="Proteomes" id="UP001210925">
    <property type="component" value="Unassembled WGS sequence"/>
</dbReference>
<dbReference type="Gene3D" id="1.10.1820.10">
    <property type="entry name" value="protein kinase ck2 holoenzyme, chain C, domain 1"/>
    <property type="match status" value="1"/>
</dbReference>
<organism evidence="4 5">
    <name type="scientific">Boothiomyces macroporosus</name>
    <dbReference type="NCBI Taxonomy" id="261099"/>
    <lineage>
        <taxon>Eukaryota</taxon>
        <taxon>Fungi</taxon>
        <taxon>Fungi incertae sedis</taxon>
        <taxon>Chytridiomycota</taxon>
        <taxon>Chytridiomycota incertae sedis</taxon>
        <taxon>Chytridiomycetes</taxon>
        <taxon>Rhizophydiales</taxon>
        <taxon>Terramycetaceae</taxon>
        <taxon>Boothiomyces</taxon>
    </lineage>
</organism>
<dbReference type="InterPro" id="IPR016149">
    <property type="entry name" value="Casein_kin_II_reg-sub_N"/>
</dbReference>